<evidence type="ECO:0000256" key="1">
    <source>
        <dbReference type="SAM" id="MobiDB-lite"/>
    </source>
</evidence>
<proteinExistence type="predicted"/>
<dbReference type="STRING" id="196109.A0A136IVE4"/>
<dbReference type="InterPro" id="IPR006740">
    <property type="entry name" value="DUF604"/>
</dbReference>
<keyword evidence="2" id="KW-0472">Membrane</keyword>
<keyword evidence="4" id="KW-1185">Reference proteome</keyword>
<feature type="region of interest" description="Disordered" evidence="1">
    <location>
        <begin position="478"/>
        <end position="497"/>
    </location>
</feature>
<dbReference type="AlphaFoldDB" id="A0A136IVE4"/>
<protein>
    <recommendedName>
        <fullName evidence="5">Glycosyltransferase family 31 protein</fullName>
    </recommendedName>
</protein>
<evidence type="ECO:0000313" key="3">
    <source>
        <dbReference type="EMBL" id="KXJ89014.1"/>
    </source>
</evidence>
<dbReference type="Gene3D" id="3.90.550.50">
    <property type="match status" value="1"/>
</dbReference>
<evidence type="ECO:0008006" key="5">
    <source>
        <dbReference type="Google" id="ProtNLM"/>
    </source>
</evidence>
<dbReference type="EMBL" id="KQ964256">
    <property type="protein sequence ID" value="KXJ89014.1"/>
    <property type="molecule type" value="Genomic_DNA"/>
</dbReference>
<reference evidence="4" key="1">
    <citation type="submission" date="2016-02" db="EMBL/GenBank/DDBJ databases">
        <title>Draft genome sequence of Microdochium bolleyi, a fungal endophyte of beachgrass.</title>
        <authorList>
            <consortium name="DOE Joint Genome Institute"/>
            <person name="David A.S."/>
            <person name="May G."/>
            <person name="Haridas S."/>
            <person name="Lim J."/>
            <person name="Wang M."/>
            <person name="Labutti K."/>
            <person name="Lipzen A."/>
            <person name="Barry K."/>
            <person name="Grigoriev I.V."/>
        </authorList>
    </citation>
    <scope>NUCLEOTIDE SEQUENCE [LARGE SCALE GENOMIC DNA]</scope>
    <source>
        <strain evidence="4">J235TASD1</strain>
    </source>
</reference>
<dbReference type="Proteomes" id="UP000070501">
    <property type="component" value="Unassembled WGS sequence"/>
</dbReference>
<keyword evidence="2" id="KW-1133">Transmembrane helix</keyword>
<gene>
    <name evidence="3" type="ORF">Micbo1qcDRAFT_177502</name>
</gene>
<dbReference type="Pfam" id="PF04646">
    <property type="entry name" value="DUF604"/>
    <property type="match status" value="1"/>
</dbReference>
<name>A0A136IVE4_9PEZI</name>
<sequence length="497" mass="55902">MTGTRRLLARIAIAVAAVLVLWHGLAYWSLSNHALPDIAGLSPFHSADDSLDTITLDFVRRADKDQSLGLKSKLHYTRRCFTPIKESAIGRLDIEHIDTTLLATNPIAVKLRQRGPVTKEPCTTIPISMLDPYPRATYHDLAFGMATTYSRLLDALDTIAHWASGSESLLVVLVEDFHPRGDDQMAALHDKYHARAINAVFIPPYAPEHSMTQSHFMVLSAMVDQTGPETKWFGLLDDDTFFPHLAPLSATLGVHNHQRDMYVGAVTEHWGSLSEVGFMGFGGAGVYLSAHLARRLGTAEAARKCIDESKPEHSGDYIIMQCVWHHSNARLTILPDLYQHDMVGSLRGFFESGTQPLNLHHWKSWYHEPVLELAKTVRFCGECFLQRYTFGTDTVLSNGYSIGVYADGLASLDLAAMERTFNNKFNVDDPTFDYTMGPTRERLPDDKRKTYHLKYTEVVESGEEEAGSFMRQLYVRKGSGEEEKDEPDEVVELVWRR</sequence>
<feature type="compositionally biased region" description="Acidic residues" evidence="1">
    <location>
        <begin position="482"/>
        <end position="491"/>
    </location>
</feature>
<dbReference type="PANTHER" id="PTHR10811">
    <property type="entry name" value="FRINGE-RELATED"/>
    <property type="match status" value="1"/>
</dbReference>
<keyword evidence="2" id="KW-0812">Transmembrane</keyword>
<organism evidence="3 4">
    <name type="scientific">Microdochium bolleyi</name>
    <dbReference type="NCBI Taxonomy" id="196109"/>
    <lineage>
        <taxon>Eukaryota</taxon>
        <taxon>Fungi</taxon>
        <taxon>Dikarya</taxon>
        <taxon>Ascomycota</taxon>
        <taxon>Pezizomycotina</taxon>
        <taxon>Sordariomycetes</taxon>
        <taxon>Xylariomycetidae</taxon>
        <taxon>Xylariales</taxon>
        <taxon>Microdochiaceae</taxon>
        <taxon>Microdochium</taxon>
    </lineage>
</organism>
<evidence type="ECO:0000313" key="4">
    <source>
        <dbReference type="Proteomes" id="UP000070501"/>
    </source>
</evidence>
<dbReference type="OrthoDB" id="414175at2759"/>
<evidence type="ECO:0000256" key="2">
    <source>
        <dbReference type="SAM" id="Phobius"/>
    </source>
</evidence>
<dbReference type="InParanoid" id="A0A136IVE4"/>
<feature type="transmembrane region" description="Helical" evidence="2">
    <location>
        <begin position="7"/>
        <end position="28"/>
    </location>
</feature>
<accession>A0A136IVE4</accession>